<evidence type="ECO:0000256" key="3">
    <source>
        <dbReference type="ARBA" id="ARBA00022598"/>
    </source>
</evidence>
<evidence type="ECO:0000256" key="12">
    <source>
        <dbReference type="HAMAP-Rule" id="MF_00184"/>
    </source>
</evidence>
<keyword evidence="10 12" id="KW-0030">Aminoacyl-tRNA synthetase</keyword>
<evidence type="ECO:0000313" key="14">
    <source>
        <dbReference type="EMBL" id="OGY27183.1"/>
    </source>
</evidence>
<keyword evidence="2 12" id="KW-0820">tRNA-binding</keyword>
<dbReference type="Gene3D" id="3.40.50.800">
    <property type="entry name" value="Anticodon-binding domain"/>
    <property type="match status" value="1"/>
</dbReference>
<evidence type="ECO:0000256" key="1">
    <source>
        <dbReference type="ARBA" id="ARBA00008226"/>
    </source>
</evidence>
<comment type="catalytic activity">
    <reaction evidence="11 12">
        <text>tRNA(Thr) + L-threonine + ATP = L-threonyl-tRNA(Thr) + AMP + diphosphate + H(+)</text>
        <dbReference type="Rhea" id="RHEA:24624"/>
        <dbReference type="Rhea" id="RHEA-COMP:9670"/>
        <dbReference type="Rhea" id="RHEA-COMP:9704"/>
        <dbReference type="ChEBI" id="CHEBI:15378"/>
        <dbReference type="ChEBI" id="CHEBI:30616"/>
        <dbReference type="ChEBI" id="CHEBI:33019"/>
        <dbReference type="ChEBI" id="CHEBI:57926"/>
        <dbReference type="ChEBI" id="CHEBI:78442"/>
        <dbReference type="ChEBI" id="CHEBI:78534"/>
        <dbReference type="ChEBI" id="CHEBI:456215"/>
        <dbReference type="EC" id="6.1.1.3"/>
    </reaction>
</comment>
<dbReference type="CDD" id="cd00771">
    <property type="entry name" value="ThrRS_core"/>
    <property type="match status" value="1"/>
</dbReference>
<dbReference type="NCBIfam" id="TIGR00418">
    <property type="entry name" value="thrS"/>
    <property type="match status" value="1"/>
</dbReference>
<dbReference type="SMART" id="SM00863">
    <property type="entry name" value="tRNA_SAD"/>
    <property type="match status" value="1"/>
</dbReference>
<sequence>MTYDLNTQRHSTAHLLASAVQKLWPKTKFGIGPVTKDGFYYDFEFPTEIIENDLSKIEDVMNKLKKQDLPFERSEISISEAIKMERERGQIYKVELLEQIESTGDTKVDHEENINLEKEARTAVKKVTYYKSGEFLDLCRGPHVKSTGQIGHFKLLNITGAYWRGAETNKMLTRIYGVTWETEKQLKEYTTKLELAKSRDHKKIGTNLKLFTFLPQAPGMPFWYSKGFILLNELKEFVREINKKYGYHEISTPFLAKKEVWEQSGHWDLFRDDMFVFNIDKETYALKPMNCPETLLLYNSEQHSHKDLPIKLSDLDYLHRNEASGTLNGLFRTREFSQDDAHIICSNEQIRAVVGELIDMATEIFSVFRFKPTYYLATKPDKALGEASAWKEAETLLSNTLKEKNVEHYLKPKDGAFYGPKIDLHIEDALGRNWQLATIQLDFQMPKRFRATYINGRGAKETPIMIHRAILGSFERFIAILIEHFAGGFPTWLAPIQVVVIPITDRTVSYSQSIVERLKAENIRAKADVRSETLQSRIRDSQLEKVPYMIIIGDKEQVQKKISLRSMEKGDEGIYLLDNFIARLKDEIKTRK</sequence>
<dbReference type="SUPFAM" id="SSF55186">
    <property type="entry name" value="ThrRS/AlaRS common domain"/>
    <property type="match status" value="1"/>
</dbReference>
<dbReference type="CDD" id="cd00860">
    <property type="entry name" value="ThrRS_anticodon"/>
    <property type="match status" value="1"/>
</dbReference>
<dbReference type="PANTHER" id="PTHR11451">
    <property type="entry name" value="THREONINE-TRNA LIGASE"/>
    <property type="match status" value="1"/>
</dbReference>
<keyword evidence="3 12" id="KW-0436">Ligase</keyword>
<keyword evidence="8 12" id="KW-0694">RNA-binding</keyword>
<dbReference type="InterPro" id="IPR045864">
    <property type="entry name" value="aa-tRNA-synth_II/BPL/LPL"/>
</dbReference>
<dbReference type="GO" id="GO:0000049">
    <property type="term" value="F:tRNA binding"/>
    <property type="evidence" value="ECO:0007669"/>
    <property type="project" value="UniProtKB-KW"/>
</dbReference>
<dbReference type="InterPro" id="IPR006195">
    <property type="entry name" value="aa-tRNA-synth_II"/>
</dbReference>
<dbReference type="Gene3D" id="3.30.980.10">
    <property type="entry name" value="Threonyl-trna Synthetase, Chain A, domain 2"/>
    <property type="match status" value="1"/>
</dbReference>
<evidence type="ECO:0000256" key="8">
    <source>
        <dbReference type="ARBA" id="ARBA00022884"/>
    </source>
</evidence>
<dbReference type="HAMAP" id="MF_00184">
    <property type="entry name" value="Thr_tRNA_synth"/>
    <property type="match status" value="1"/>
</dbReference>
<evidence type="ECO:0000256" key="11">
    <source>
        <dbReference type="ARBA" id="ARBA00049515"/>
    </source>
</evidence>
<reference evidence="14 15" key="1">
    <citation type="journal article" date="2016" name="Nat. Commun.">
        <title>Thousands of microbial genomes shed light on interconnected biogeochemical processes in an aquifer system.</title>
        <authorList>
            <person name="Anantharaman K."/>
            <person name="Brown C.T."/>
            <person name="Hug L.A."/>
            <person name="Sharon I."/>
            <person name="Castelle C.J."/>
            <person name="Probst A.J."/>
            <person name="Thomas B.C."/>
            <person name="Singh A."/>
            <person name="Wilkins M.J."/>
            <person name="Karaoz U."/>
            <person name="Brodie E.L."/>
            <person name="Williams K.H."/>
            <person name="Hubbard S.S."/>
            <person name="Banfield J.F."/>
        </authorList>
    </citation>
    <scope>NUCLEOTIDE SEQUENCE [LARGE SCALE GENOMIC DNA]</scope>
</reference>
<dbReference type="SUPFAM" id="SSF52954">
    <property type="entry name" value="Class II aaRS ABD-related"/>
    <property type="match status" value="1"/>
</dbReference>
<dbReference type="Gene3D" id="3.30.930.10">
    <property type="entry name" value="Bira Bifunctional Protein, Domain 2"/>
    <property type="match status" value="1"/>
</dbReference>
<dbReference type="InterPro" id="IPR033728">
    <property type="entry name" value="ThrRS_core"/>
</dbReference>
<dbReference type="InterPro" id="IPR012947">
    <property type="entry name" value="tRNA_SAD"/>
</dbReference>
<dbReference type="GO" id="GO:0005737">
    <property type="term" value="C:cytoplasm"/>
    <property type="evidence" value="ECO:0007669"/>
    <property type="project" value="UniProtKB-SubCell"/>
</dbReference>
<dbReference type="GO" id="GO:0005524">
    <property type="term" value="F:ATP binding"/>
    <property type="evidence" value="ECO:0007669"/>
    <property type="project" value="UniProtKB-UniRule"/>
</dbReference>
<dbReference type="PANTHER" id="PTHR11451:SF44">
    <property type="entry name" value="THREONINE--TRNA LIGASE, CHLOROPLASTIC_MITOCHONDRIAL 2"/>
    <property type="match status" value="1"/>
</dbReference>
<accession>A0A1G1WHK5</accession>
<feature type="binding site" evidence="12">
    <location>
        <position position="467"/>
    </location>
    <ligand>
        <name>Zn(2+)</name>
        <dbReference type="ChEBI" id="CHEBI:29105"/>
        <note>catalytic</note>
    </ligand>
</feature>
<dbReference type="PRINTS" id="PR01047">
    <property type="entry name" value="TRNASYNTHTHR"/>
</dbReference>
<evidence type="ECO:0000313" key="15">
    <source>
        <dbReference type="Proteomes" id="UP000177900"/>
    </source>
</evidence>
<protein>
    <recommendedName>
        <fullName evidence="12">Threonine--tRNA ligase</fullName>
        <ecNumber evidence="12">6.1.1.3</ecNumber>
    </recommendedName>
    <alternativeName>
        <fullName evidence="12">Threonyl-tRNA synthetase</fullName>
        <shortName evidence="12">ThrRS</shortName>
    </alternativeName>
</protein>
<dbReference type="PROSITE" id="PS50862">
    <property type="entry name" value="AA_TRNA_LIGASE_II"/>
    <property type="match status" value="1"/>
</dbReference>
<gene>
    <name evidence="12" type="primary">thrS</name>
    <name evidence="14" type="ORF">A2864_01490</name>
</gene>
<feature type="binding site" evidence="12">
    <location>
        <position position="291"/>
    </location>
    <ligand>
        <name>Zn(2+)</name>
        <dbReference type="ChEBI" id="CHEBI:29105"/>
        <note>catalytic</note>
    </ligand>
</feature>
<dbReference type="GO" id="GO:0046872">
    <property type="term" value="F:metal ion binding"/>
    <property type="evidence" value="ECO:0007669"/>
    <property type="project" value="UniProtKB-KW"/>
</dbReference>
<dbReference type="InterPro" id="IPR047246">
    <property type="entry name" value="ThrRS_anticodon"/>
</dbReference>
<comment type="caution">
    <text evidence="12">Lacks conserved residue(s) required for the propagation of feature annotation.</text>
</comment>
<dbReference type="GO" id="GO:0006435">
    <property type="term" value="P:threonyl-tRNA aminoacylation"/>
    <property type="evidence" value="ECO:0007669"/>
    <property type="project" value="UniProtKB-UniRule"/>
</dbReference>
<dbReference type="FunFam" id="3.30.930.10:FF:000002">
    <property type="entry name" value="Threonine--tRNA ligase"/>
    <property type="match status" value="1"/>
</dbReference>
<evidence type="ECO:0000256" key="4">
    <source>
        <dbReference type="ARBA" id="ARBA00022723"/>
    </source>
</evidence>
<name>A0A1G1WHK5_9BACT</name>
<comment type="subcellular location">
    <subcellularLocation>
        <location evidence="12">Cytoplasm</location>
    </subcellularLocation>
</comment>
<evidence type="ECO:0000256" key="7">
    <source>
        <dbReference type="ARBA" id="ARBA00022840"/>
    </source>
</evidence>
<comment type="cofactor">
    <cofactor evidence="12">
        <name>Zn(2+)</name>
        <dbReference type="ChEBI" id="CHEBI:29105"/>
    </cofactor>
    <text evidence="12">Binds 1 zinc ion per subunit.</text>
</comment>
<organism evidence="14 15">
    <name type="scientific">Candidatus Woykebacteria bacterium RIFCSPHIGHO2_01_FULL_39_12</name>
    <dbReference type="NCBI Taxonomy" id="1802599"/>
    <lineage>
        <taxon>Bacteria</taxon>
        <taxon>Candidatus Woykeibacteriota</taxon>
    </lineage>
</organism>
<evidence type="ECO:0000256" key="6">
    <source>
        <dbReference type="ARBA" id="ARBA00022833"/>
    </source>
</evidence>
<dbReference type="GO" id="GO:0004829">
    <property type="term" value="F:threonine-tRNA ligase activity"/>
    <property type="evidence" value="ECO:0007669"/>
    <property type="project" value="UniProtKB-UniRule"/>
</dbReference>
<feature type="domain" description="Aminoacyl-transfer RNA synthetases class-II family profile" evidence="13">
    <location>
        <begin position="223"/>
        <end position="490"/>
    </location>
</feature>
<dbReference type="InterPro" id="IPR002320">
    <property type="entry name" value="Thr-tRNA-ligase_IIa"/>
</dbReference>
<evidence type="ECO:0000256" key="9">
    <source>
        <dbReference type="ARBA" id="ARBA00022917"/>
    </source>
</evidence>
<keyword evidence="7 12" id="KW-0067">ATP-binding</keyword>
<evidence type="ECO:0000256" key="2">
    <source>
        <dbReference type="ARBA" id="ARBA00022555"/>
    </source>
</evidence>
<proteinExistence type="inferred from homology"/>
<keyword evidence="6 12" id="KW-0862">Zinc</keyword>
<keyword evidence="9 12" id="KW-0648">Protein biosynthesis</keyword>
<dbReference type="InterPro" id="IPR002314">
    <property type="entry name" value="aa-tRNA-synt_IIb"/>
</dbReference>
<comment type="subunit">
    <text evidence="12">Homodimer.</text>
</comment>
<dbReference type="SUPFAM" id="SSF55681">
    <property type="entry name" value="Class II aaRS and biotin synthetases"/>
    <property type="match status" value="1"/>
</dbReference>
<dbReference type="EMBL" id="MHCV01000038">
    <property type="protein sequence ID" value="OGY27183.1"/>
    <property type="molecule type" value="Genomic_DNA"/>
</dbReference>
<feature type="binding site" evidence="12">
    <location>
        <position position="342"/>
    </location>
    <ligand>
        <name>Zn(2+)</name>
        <dbReference type="ChEBI" id="CHEBI:29105"/>
        <note>catalytic</note>
    </ligand>
</feature>
<dbReference type="Pfam" id="PF03129">
    <property type="entry name" value="HGTP_anticodon"/>
    <property type="match status" value="1"/>
</dbReference>
<evidence type="ECO:0000256" key="10">
    <source>
        <dbReference type="ARBA" id="ARBA00023146"/>
    </source>
</evidence>
<keyword evidence="12" id="KW-0963">Cytoplasm</keyword>
<dbReference type="Pfam" id="PF07973">
    <property type="entry name" value="tRNA_SAD"/>
    <property type="match status" value="1"/>
</dbReference>
<dbReference type="Pfam" id="PF00587">
    <property type="entry name" value="tRNA-synt_2b"/>
    <property type="match status" value="1"/>
</dbReference>
<keyword evidence="4 12" id="KW-0479">Metal-binding</keyword>
<dbReference type="InterPro" id="IPR018163">
    <property type="entry name" value="Thr/Ala-tRNA-synth_IIc_edit"/>
</dbReference>
<dbReference type="AlphaFoldDB" id="A0A1G1WHK5"/>
<dbReference type="Proteomes" id="UP000177900">
    <property type="component" value="Unassembled WGS sequence"/>
</dbReference>
<dbReference type="InterPro" id="IPR004154">
    <property type="entry name" value="Anticodon-bd"/>
</dbReference>
<dbReference type="EC" id="6.1.1.3" evidence="12"/>
<evidence type="ECO:0000259" key="13">
    <source>
        <dbReference type="PROSITE" id="PS50862"/>
    </source>
</evidence>
<dbReference type="Gene3D" id="3.30.54.20">
    <property type="match status" value="1"/>
</dbReference>
<dbReference type="FunFam" id="3.40.50.800:FF:000001">
    <property type="entry name" value="Threonine--tRNA ligase"/>
    <property type="match status" value="1"/>
</dbReference>
<evidence type="ECO:0000256" key="5">
    <source>
        <dbReference type="ARBA" id="ARBA00022741"/>
    </source>
</evidence>
<comment type="caution">
    <text evidence="14">The sequence shown here is derived from an EMBL/GenBank/DDBJ whole genome shotgun (WGS) entry which is preliminary data.</text>
</comment>
<comment type="similarity">
    <text evidence="1 12">Belongs to the class-II aminoacyl-tRNA synthetase family.</text>
</comment>
<dbReference type="InterPro" id="IPR036621">
    <property type="entry name" value="Anticodon-bd_dom_sf"/>
</dbReference>
<keyword evidence="5 12" id="KW-0547">Nucleotide-binding</keyword>